<organism evidence="2 3">
    <name type="scientific">Rhodocytophaga rosea</name>
    <dbReference type="NCBI Taxonomy" id="2704465"/>
    <lineage>
        <taxon>Bacteria</taxon>
        <taxon>Pseudomonadati</taxon>
        <taxon>Bacteroidota</taxon>
        <taxon>Cytophagia</taxon>
        <taxon>Cytophagales</taxon>
        <taxon>Rhodocytophagaceae</taxon>
        <taxon>Rhodocytophaga</taxon>
    </lineage>
</organism>
<reference evidence="2 3" key="1">
    <citation type="submission" date="2020-01" db="EMBL/GenBank/DDBJ databases">
        <authorList>
            <person name="Kim M.K."/>
        </authorList>
    </citation>
    <scope>NUCLEOTIDE SEQUENCE [LARGE SCALE GENOMIC DNA]</scope>
    <source>
        <strain evidence="2 3">172606-1</strain>
    </source>
</reference>
<dbReference type="KEGG" id="rhoz:GXP67_17920"/>
<dbReference type="InterPro" id="IPR002931">
    <property type="entry name" value="Transglutaminase-like"/>
</dbReference>
<proteinExistence type="predicted"/>
<evidence type="ECO:0000313" key="3">
    <source>
        <dbReference type="Proteomes" id="UP000480178"/>
    </source>
</evidence>
<dbReference type="RefSeq" id="WP_162444399.1">
    <property type="nucleotide sequence ID" value="NZ_CP048222.1"/>
</dbReference>
<feature type="domain" description="Transglutaminase-like" evidence="1">
    <location>
        <begin position="2"/>
        <end position="68"/>
    </location>
</feature>
<sequence length="347" mass="40158">MQRVQKIYNYVRNTFTWNGNHSFISSQNLSSLVETKKGNSADINLYLITLLKEAGLQANPMLVSTRTHGKIYAAKYPLLTQFNHLAAFVQVENESFILNASDRFRPYTLLDMNDLTENAYLLDQNTPQWIKMRQPLPSRQLTSAEVDLSDTRKPVYRLATRYEGYLALDQRQKFMEAGNKIQPSQILTTPTQDFKLTQTESKNMDNPDEPLLITLVYQSDTSSESKTDIIYFNPVLKSDISENPFKNANRSLPVELNYPATYTYGLNVKLPMGYSVQELPKNIMIKLPNTMGEFRYQITQKEGMIQLLSVISFKETLIPAEYYHHLREFYDHIIAKHQEPIVFVKQK</sequence>
<dbReference type="EMBL" id="CP048222">
    <property type="protein sequence ID" value="QHT68385.1"/>
    <property type="molecule type" value="Genomic_DNA"/>
</dbReference>
<dbReference type="Pfam" id="PF01841">
    <property type="entry name" value="Transglut_core"/>
    <property type="match status" value="1"/>
</dbReference>
<name>A0A6C0GK70_9BACT</name>
<protein>
    <submittedName>
        <fullName evidence="2">DUF3858 domain-containing protein</fullName>
    </submittedName>
</protein>
<keyword evidence="3" id="KW-1185">Reference proteome</keyword>
<evidence type="ECO:0000259" key="1">
    <source>
        <dbReference type="Pfam" id="PF01841"/>
    </source>
</evidence>
<gene>
    <name evidence="2" type="ORF">GXP67_17920</name>
</gene>
<dbReference type="AlphaFoldDB" id="A0A6C0GK70"/>
<accession>A0A6C0GK70</accession>
<dbReference type="Proteomes" id="UP000480178">
    <property type="component" value="Chromosome"/>
</dbReference>
<dbReference type="Gene3D" id="2.60.120.1130">
    <property type="match status" value="1"/>
</dbReference>
<evidence type="ECO:0000313" key="2">
    <source>
        <dbReference type="EMBL" id="QHT68385.1"/>
    </source>
</evidence>
<dbReference type="Gene3D" id="3.10.620.30">
    <property type="match status" value="1"/>
</dbReference>